<gene>
    <name evidence="1" type="ORF">MG293_018668</name>
</gene>
<dbReference type="Proteomes" id="UP001214576">
    <property type="component" value="Unassembled WGS sequence"/>
</dbReference>
<protein>
    <submittedName>
        <fullName evidence="1">Uncharacterized protein</fullName>
    </submittedName>
</protein>
<reference evidence="1" key="1">
    <citation type="submission" date="2022-03" db="EMBL/GenBank/DDBJ databases">
        <title>Genomic analyses of argali, domestic sheep and their hybrids provide insights into chromosomal evolution, heterosis and genetic basis of agronomic traits.</title>
        <authorList>
            <person name="Li M."/>
        </authorList>
    </citation>
    <scope>NUCLEOTIDE SEQUENCE</scope>
    <source>
        <strain evidence="1">CAU-MHL-2022a</strain>
        <tissue evidence="1">Skin</tissue>
    </source>
</reference>
<comment type="caution">
    <text evidence="1">The sequence shown here is derived from an EMBL/GenBank/DDBJ whole genome shotgun (WGS) entry which is preliminary data.</text>
</comment>
<proteinExistence type="predicted"/>
<evidence type="ECO:0000313" key="2">
    <source>
        <dbReference type="Proteomes" id="UP001214576"/>
    </source>
</evidence>
<sequence>MGLSSAQTEQPLISLESSLWQLAKKSSRVDILPVPARLFGFTLEPMAGGMGCRIDDYYHRTDYTSSAFSATCGQHLPSCDQHQTGLAWEVVQPAKDMNILKISFAKGNKIANSPKTPAQQFYELTIKEAFIF</sequence>
<name>A0AAD4TSH5_OVIAM</name>
<accession>A0AAD4TSH5</accession>
<keyword evidence="2" id="KW-1185">Reference proteome</keyword>
<organism evidence="1 2">
    <name type="scientific">Ovis ammon polii</name>
    <dbReference type="NCBI Taxonomy" id="230172"/>
    <lineage>
        <taxon>Eukaryota</taxon>
        <taxon>Metazoa</taxon>
        <taxon>Chordata</taxon>
        <taxon>Craniata</taxon>
        <taxon>Vertebrata</taxon>
        <taxon>Euteleostomi</taxon>
        <taxon>Mammalia</taxon>
        <taxon>Eutheria</taxon>
        <taxon>Laurasiatheria</taxon>
        <taxon>Artiodactyla</taxon>
        <taxon>Ruminantia</taxon>
        <taxon>Pecora</taxon>
        <taxon>Bovidae</taxon>
        <taxon>Caprinae</taxon>
        <taxon>Ovis</taxon>
    </lineage>
</organism>
<dbReference type="EMBL" id="JAKZEL010000024">
    <property type="protein sequence ID" value="KAI4530810.1"/>
    <property type="molecule type" value="Genomic_DNA"/>
</dbReference>
<dbReference type="AlphaFoldDB" id="A0AAD4TSH5"/>
<evidence type="ECO:0000313" key="1">
    <source>
        <dbReference type="EMBL" id="KAI4530810.1"/>
    </source>
</evidence>